<accession>A0ABU4ZUB9</accession>
<reference evidence="1 2" key="1">
    <citation type="submission" date="2023-08" db="EMBL/GenBank/DDBJ databases">
        <title>Implementing the SeqCode for naming new Mesorhizobium species isolated from Vachellia karroo root nodules.</title>
        <authorList>
            <person name="Van Lill M."/>
        </authorList>
    </citation>
    <scope>NUCLEOTIDE SEQUENCE [LARGE SCALE GENOMIC DNA]</scope>
    <source>
        <strain evidence="1 2">MSK 1335</strain>
    </source>
</reference>
<name>A0ABU4ZUB9_9HYPH</name>
<comment type="caution">
    <text evidence="1">The sequence shown here is derived from an EMBL/GenBank/DDBJ whole genome shotgun (WGS) entry which is preliminary data.</text>
</comment>
<dbReference type="Proteomes" id="UP001276840">
    <property type="component" value="Unassembled WGS sequence"/>
</dbReference>
<evidence type="ECO:0000313" key="1">
    <source>
        <dbReference type="EMBL" id="MDX8528012.1"/>
    </source>
</evidence>
<evidence type="ECO:0008006" key="3">
    <source>
        <dbReference type="Google" id="ProtNLM"/>
    </source>
</evidence>
<proteinExistence type="predicted"/>
<keyword evidence="2" id="KW-1185">Reference proteome</keyword>
<protein>
    <recommendedName>
        <fullName evidence="3">DUF4304 domain-containing protein</fullName>
    </recommendedName>
</protein>
<dbReference type="EMBL" id="JAVIJF010000022">
    <property type="protein sequence ID" value="MDX8528012.1"/>
    <property type="molecule type" value="Genomic_DNA"/>
</dbReference>
<organism evidence="1 2">
    <name type="scientific">Mesorhizobium montanum</name>
    <dbReference type="NCBI Taxonomy" id="3072323"/>
    <lineage>
        <taxon>Bacteria</taxon>
        <taxon>Pseudomonadati</taxon>
        <taxon>Pseudomonadota</taxon>
        <taxon>Alphaproteobacteria</taxon>
        <taxon>Hyphomicrobiales</taxon>
        <taxon>Phyllobacteriaceae</taxon>
        <taxon>Mesorhizobium</taxon>
    </lineage>
</organism>
<evidence type="ECO:0000313" key="2">
    <source>
        <dbReference type="Proteomes" id="UP001276840"/>
    </source>
</evidence>
<sequence>MPIIPEIQERLRLAFPPSCDLLLSRAVQEGSFLAGHLFEGESFLNNVIGRDIRGHVRRVGIAYQIDLYCNRGDLPFVTAMKPMPKGNWHWLEITATGAIGHVVRTDDVDGFPDEAESRQDKRLSIQPDLLSWSEKDKDINKLVHEIPKLYAWLTFRAAHDGKLSHLCWGAPAPDTDTWIGHINVLEEVAKRGAEVPAVTKVPDPKEVLRLKDHVAQALEEDAKKKGA</sequence>
<dbReference type="RefSeq" id="WP_320235952.1">
    <property type="nucleotide sequence ID" value="NZ_JAVIJF010000022.1"/>
</dbReference>
<gene>
    <name evidence="1" type="ORF">RFM68_26380</name>
</gene>